<dbReference type="OrthoDB" id="4212at2157"/>
<organism evidence="1 2">
    <name type="scientific">Nitrosopumilus cobalaminigenes</name>
    <dbReference type="NCBI Taxonomy" id="1470066"/>
    <lineage>
        <taxon>Archaea</taxon>
        <taxon>Nitrososphaerota</taxon>
        <taxon>Nitrososphaeria</taxon>
        <taxon>Nitrosopumilales</taxon>
        <taxon>Nitrosopumilaceae</taxon>
        <taxon>Nitrosopumilus</taxon>
    </lineage>
</organism>
<dbReference type="KEGG" id="ncl:C5F47_04260"/>
<gene>
    <name evidence="1" type="ORF">C5F47_04260</name>
</gene>
<dbReference type="GeneID" id="56059214"/>
<accession>A0A7D5R7L1</accession>
<dbReference type="RefSeq" id="WP_179361667.1">
    <property type="nucleotide sequence ID" value="NZ_CP026993.1"/>
</dbReference>
<keyword evidence="2" id="KW-1185">Reference proteome</keyword>
<evidence type="ECO:0008006" key="3">
    <source>
        <dbReference type="Google" id="ProtNLM"/>
    </source>
</evidence>
<evidence type="ECO:0000313" key="2">
    <source>
        <dbReference type="Proteomes" id="UP000509771"/>
    </source>
</evidence>
<sequence length="105" mass="12225">MELLDDKMRVWTDSAQYVKPNPGVYVLYNRSKDPIFIGETDNLEKTFANYVDTEFDGDECKQKTSSYQRIFAENPKEMQMQLIDDFKNETGNIPVCNSEIKIETP</sequence>
<dbReference type="AlphaFoldDB" id="A0A7D5R7L1"/>
<dbReference type="EMBL" id="CP026993">
    <property type="protein sequence ID" value="QLH02821.1"/>
    <property type="molecule type" value="Genomic_DNA"/>
</dbReference>
<proteinExistence type="predicted"/>
<reference evidence="1 2" key="1">
    <citation type="submission" date="2018-02" db="EMBL/GenBank/DDBJ databases">
        <title>Complete genome of Nitrosopumilus cobalaminigenes HCA1.</title>
        <authorList>
            <person name="Qin W."/>
            <person name="Zheng Y."/>
            <person name="Stahl D.A."/>
        </authorList>
    </citation>
    <scope>NUCLEOTIDE SEQUENCE [LARGE SCALE GENOMIC DNA]</scope>
    <source>
        <strain evidence="1 2">HCA1</strain>
    </source>
</reference>
<dbReference type="Proteomes" id="UP000509771">
    <property type="component" value="Chromosome"/>
</dbReference>
<dbReference type="InterPro" id="IPR035901">
    <property type="entry name" value="GIY-YIG_endonuc_sf"/>
</dbReference>
<protein>
    <recommendedName>
        <fullName evidence="3">GIY-YIG domain-containing protein</fullName>
    </recommendedName>
</protein>
<dbReference type="Gene3D" id="3.40.1440.10">
    <property type="entry name" value="GIY-YIG endonuclease"/>
    <property type="match status" value="1"/>
</dbReference>
<evidence type="ECO:0000313" key="1">
    <source>
        <dbReference type="EMBL" id="QLH02821.1"/>
    </source>
</evidence>
<name>A0A7D5R7L1_9ARCH</name>